<organism evidence="2 3">
    <name type="scientific">Chryseotalea sanaruensis</name>
    <dbReference type="NCBI Taxonomy" id="2482724"/>
    <lineage>
        <taxon>Bacteria</taxon>
        <taxon>Pseudomonadati</taxon>
        <taxon>Bacteroidota</taxon>
        <taxon>Cytophagia</taxon>
        <taxon>Cytophagales</taxon>
        <taxon>Chryseotaleaceae</taxon>
        <taxon>Chryseotalea</taxon>
    </lineage>
</organism>
<dbReference type="RefSeq" id="WP_127123322.1">
    <property type="nucleotide sequence ID" value="NZ_BHXQ01000005.1"/>
</dbReference>
<gene>
    <name evidence="2" type="ORF">SanaruYs_29060</name>
</gene>
<evidence type="ECO:0008006" key="4">
    <source>
        <dbReference type="Google" id="ProtNLM"/>
    </source>
</evidence>
<accession>A0A401UCP2</accession>
<dbReference type="InterPro" id="IPR021457">
    <property type="entry name" value="DUF3108"/>
</dbReference>
<dbReference type="OrthoDB" id="6057441at2"/>
<protein>
    <recommendedName>
        <fullName evidence="4">DUF3108 domain-containing protein</fullName>
    </recommendedName>
</protein>
<dbReference type="AlphaFoldDB" id="A0A401UCP2"/>
<evidence type="ECO:0000313" key="2">
    <source>
        <dbReference type="EMBL" id="GCC52668.1"/>
    </source>
</evidence>
<name>A0A401UCP2_9BACT</name>
<keyword evidence="1" id="KW-0732">Signal</keyword>
<evidence type="ECO:0000256" key="1">
    <source>
        <dbReference type="SAM" id="SignalP"/>
    </source>
</evidence>
<sequence length="249" mass="29136">MTKFILTLSLTLFFSTLKAQVDTIYAIPKKLIDASLKQGTSQYLVFIKFKQMPKQSKTFVWDRKVSVRQVNGKDHIEVVQHWYGADSTDYRYVYSLVDKENYLPTYHKTISKRTGIEAFDFYDNKIKGSDSVANNKKATFELITKKPLNWELDLETFTILDLKEGKRFAINYYHPGGRSNPQFYEYKVTGSEKLNTIDGKQIDCWKLRIDYNAKSYAVFYISKKSREIIKMDEDFGMGTRYKVKLATNM</sequence>
<dbReference type="EMBL" id="BHXQ01000005">
    <property type="protein sequence ID" value="GCC52668.1"/>
    <property type="molecule type" value="Genomic_DNA"/>
</dbReference>
<keyword evidence="3" id="KW-1185">Reference proteome</keyword>
<proteinExistence type="predicted"/>
<comment type="caution">
    <text evidence="2">The sequence shown here is derived from an EMBL/GenBank/DDBJ whole genome shotgun (WGS) entry which is preliminary data.</text>
</comment>
<feature type="signal peptide" evidence="1">
    <location>
        <begin position="1"/>
        <end position="19"/>
    </location>
</feature>
<reference evidence="2 3" key="1">
    <citation type="submission" date="2018-11" db="EMBL/GenBank/DDBJ databases">
        <title>Chryseotalea sanarue gen. nov., sp., nov., a member of the family Cytophagaceae, isolated from a brackish lake in Hamamatsu Japan.</title>
        <authorList>
            <person name="Maejima Y."/>
            <person name="Iino T."/>
            <person name="Muraguchi Y."/>
            <person name="Fukuda K."/>
            <person name="Ohkuma M."/>
            <person name="Moriuchi R."/>
            <person name="Dohra H."/>
            <person name="Kimbara K."/>
            <person name="Shintani M."/>
        </authorList>
    </citation>
    <scope>NUCLEOTIDE SEQUENCE [LARGE SCALE GENOMIC DNA]</scope>
    <source>
        <strain evidence="2 3">Ys</strain>
    </source>
</reference>
<dbReference type="Proteomes" id="UP000288227">
    <property type="component" value="Unassembled WGS sequence"/>
</dbReference>
<dbReference type="Pfam" id="PF11306">
    <property type="entry name" value="DUF3108"/>
    <property type="match status" value="1"/>
</dbReference>
<evidence type="ECO:0000313" key="3">
    <source>
        <dbReference type="Proteomes" id="UP000288227"/>
    </source>
</evidence>
<feature type="chain" id="PRO_5019458690" description="DUF3108 domain-containing protein" evidence="1">
    <location>
        <begin position="20"/>
        <end position="249"/>
    </location>
</feature>